<gene>
    <name evidence="3" type="ORF">RXV79_19250</name>
</gene>
<keyword evidence="2" id="KW-1133">Transmembrane helix</keyword>
<evidence type="ECO:0000313" key="3">
    <source>
        <dbReference type="EMBL" id="WOB07046.1"/>
    </source>
</evidence>
<reference evidence="3 4" key="1">
    <citation type="submission" date="2023-10" db="EMBL/GenBank/DDBJ databases">
        <title>Bacteria for the degradation of biodegradable plastic PBAT(Polybutylene adipate terephthalate).</title>
        <authorList>
            <person name="Weon H.-Y."/>
            <person name="Yeon J."/>
        </authorList>
    </citation>
    <scope>NUCLEOTIDE SEQUENCE [LARGE SCALE GENOMIC DNA]</scope>
    <source>
        <strain evidence="3 4">SBD 7-3</strain>
    </source>
</reference>
<sequence>MAKVWKVLALLLVITALVWLSTLWRWQSANVNPDATQLLLQLVAVPLILTAALLAVVWAVKRLRNYAAAPAVAASTKAPATPAAAAAPAADARQVPHRVLAAAVQVRAGAAWRDAQSSIAEGSCKAELDATMKDDNGIAIFTAPVADLSTDNVAGALDDIGSSRKGLPADWPGHLPQPEMLRALASLEAVVEQMGAQVESQWPALSVPLPSARASSNGNVPLLPPVVSVRVGIPARWPVPAQQLASAWLHQVFEPLIEDGLKAAGQSRAMASTARPAVQLHVHPVENAEAHWLLMEQQLQQWHRERQPGLLWAMAADSLVGEDTVEQLSRHNELFSGQRQQGRVPGEGGAGVLLASATWPAPTGTPAPLALMHKASVIKRDKSADASGRVTSQALVQAVDDMLLGTGQDAKLIQHLTTDADHRVSRTVEVYETLQERLSHLDASEHALRLGLGCGDIGIARLVACAALTATQVKESEAPALLLGAQSPFDRLAVLMAPATPPATAPATPPAPAPAAAAQAA</sequence>
<protein>
    <recommendedName>
        <fullName evidence="5">Transmembrane protein</fullName>
    </recommendedName>
</protein>
<dbReference type="EMBL" id="CP136336">
    <property type="protein sequence ID" value="WOB07046.1"/>
    <property type="molecule type" value="Genomic_DNA"/>
</dbReference>
<accession>A0ABZ0CVA3</accession>
<feature type="transmembrane region" description="Helical" evidence="2">
    <location>
        <begin position="38"/>
        <end position="60"/>
    </location>
</feature>
<keyword evidence="2" id="KW-0472">Membrane</keyword>
<evidence type="ECO:0000256" key="1">
    <source>
        <dbReference type="SAM" id="MobiDB-lite"/>
    </source>
</evidence>
<name>A0ABZ0CVA3_9BURK</name>
<keyword evidence="4" id="KW-1185">Reference proteome</keyword>
<evidence type="ECO:0000313" key="4">
    <source>
        <dbReference type="Proteomes" id="UP001303946"/>
    </source>
</evidence>
<dbReference type="Proteomes" id="UP001303946">
    <property type="component" value="Chromosome"/>
</dbReference>
<feature type="region of interest" description="Disordered" evidence="1">
    <location>
        <begin position="501"/>
        <end position="521"/>
    </location>
</feature>
<feature type="compositionally biased region" description="Pro residues" evidence="1">
    <location>
        <begin position="501"/>
        <end position="513"/>
    </location>
</feature>
<evidence type="ECO:0008006" key="5">
    <source>
        <dbReference type="Google" id="ProtNLM"/>
    </source>
</evidence>
<evidence type="ECO:0000256" key="2">
    <source>
        <dbReference type="SAM" id="Phobius"/>
    </source>
</evidence>
<feature type="transmembrane region" description="Helical" evidence="2">
    <location>
        <begin position="7"/>
        <end position="26"/>
    </location>
</feature>
<keyword evidence="2" id="KW-0812">Transmembrane</keyword>
<organism evidence="3 4">
    <name type="scientific">Piscinibacter gummiphilus</name>
    <dbReference type="NCBI Taxonomy" id="946333"/>
    <lineage>
        <taxon>Bacteria</taxon>
        <taxon>Pseudomonadati</taxon>
        <taxon>Pseudomonadota</taxon>
        <taxon>Betaproteobacteria</taxon>
        <taxon>Burkholderiales</taxon>
        <taxon>Sphaerotilaceae</taxon>
        <taxon>Piscinibacter</taxon>
    </lineage>
</organism>
<proteinExistence type="predicted"/>
<dbReference type="RefSeq" id="WP_316699724.1">
    <property type="nucleotide sequence ID" value="NZ_CP136336.1"/>
</dbReference>